<evidence type="ECO:0000313" key="1">
    <source>
        <dbReference type="EMBL" id="MDH0127114.1"/>
    </source>
</evidence>
<dbReference type="AlphaFoldDB" id="A0AA42H4P4"/>
<evidence type="ECO:0000313" key="2">
    <source>
        <dbReference type="Proteomes" id="UP001158087"/>
    </source>
</evidence>
<sequence length="99" mass="11324">MMREVLEYIIVPPFERASEVAASAERLKDYLSRRFPGYGFRIADFAPVGDDDEFCVLPIMNFLNPDGRSVMCEPPSRWFMADIAQACREFDFTGNKFAA</sequence>
<dbReference type="Proteomes" id="UP001158087">
    <property type="component" value="Unassembled WGS sequence"/>
</dbReference>
<name>A0AA42H4P4_9HYPH</name>
<dbReference type="EMBL" id="JAODYY010000028">
    <property type="protein sequence ID" value="MDH0127114.1"/>
    <property type="molecule type" value="Genomic_DNA"/>
</dbReference>
<comment type="caution">
    <text evidence="1">The sequence shown here is derived from an EMBL/GenBank/DDBJ whole genome shotgun (WGS) entry which is preliminary data.</text>
</comment>
<accession>A0AA42H4P4</accession>
<proteinExistence type="predicted"/>
<organism evidence="1 2">
    <name type="scientific">Brucella intermedia GD04153</name>
    <dbReference type="NCBI Taxonomy" id="2975438"/>
    <lineage>
        <taxon>Bacteria</taxon>
        <taxon>Pseudomonadati</taxon>
        <taxon>Pseudomonadota</taxon>
        <taxon>Alphaproteobacteria</taxon>
        <taxon>Hyphomicrobiales</taxon>
        <taxon>Brucellaceae</taxon>
        <taxon>Brucella/Ochrobactrum group</taxon>
        <taxon>Brucella</taxon>
    </lineage>
</organism>
<reference evidence="1" key="1">
    <citation type="submission" date="2022-09" db="EMBL/GenBank/DDBJ databases">
        <title>Intensive care unit water sources are persistently colonized with multi-drug resistant bacteria and are the site of extensive horizontal gene transfer of antibiotic resistance genes.</title>
        <authorList>
            <person name="Diorio-Toth L."/>
        </authorList>
    </citation>
    <scope>NUCLEOTIDE SEQUENCE</scope>
    <source>
        <strain evidence="1">GD04153</strain>
    </source>
</reference>
<gene>
    <name evidence="1" type="ORF">N7376_24405</name>
</gene>
<protein>
    <submittedName>
        <fullName evidence="1">Uncharacterized protein</fullName>
    </submittedName>
</protein>